<keyword evidence="4 6" id="KW-1133">Transmembrane helix</keyword>
<feature type="transmembrane region" description="Helical" evidence="6">
    <location>
        <begin position="60"/>
        <end position="79"/>
    </location>
</feature>
<proteinExistence type="inferred from homology"/>
<geneLocation type="organellar chromatophore" evidence="7"/>
<dbReference type="EMBL" id="CP000815">
    <property type="protein sequence ID" value="ACB43248.1"/>
    <property type="molecule type" value="Genomic_DNA"/>
</dbReference>
<evidence type="ECO:0000256" key="6">
    <source>
        <dbReference type="SAM" id="Phobius"/>
    </source>
</evidence>
<keyword evidence="5 6" id="KW-0472">Membrane</keyword>
<organism evidence="7">
    <name type="scientific">Paulinella chromatophora</name>
    <dbReference type="NCBI Taxonomy" id="39717"/>
    <lineage>
        <taxon>Eukaryota</taxon>
        <taxon>Sar</taxon>
        <taxon>Rhizaria</taxon>
        <taxon>Cercozoa</taxon>
        <taxon>Imbricatea</taxon>
        <taxon>Silicofilosea</taxon>
        <taxon>Euglyphida</taxon>
        <taxon>Paulinellidae</taxon>
        <taxon>Paulinella</taxon>
    </lineage>
</organism>
<evidence type="ECO:0000256" key="4">
    <source>
        <dbReference type="ARBA" id="ARBA00022989"/>
    </source>
</evidence>
<feature type="transmembrane region" description="Helical" evidence="6">
    <location>
        <begin position="21"/>
        <end position="40"/>
    </location>
</feature>
<evidence type="ECO:0000256" key="3">
    <source>
        <dbReference type="ARBA" id="ARBA00022692"/>
    </source>
</evidence>
<feature type="transmembrane region" description="Helical" evidence="6">
    <location>
        <begin position="233"/>
        <end position="254"/>
    </location>
</feature>
<evidence type="ECO:0000256" key="2">
    <source>
        <dbReference type="ARBA" id="ARBA00009012"/>
    </source>
</evidence>
<evidence type="ECO:0000256" key="1">
    <source>
        <dbReference type="ARBA" id="ARBA00004141"/>
    </source>
</evidence>
<dbReference type="AlphaFoldDB" id="B1X5M9"/>
<dbReference type="RefSeq" id="YP_002049458.1">
    <property type="nucleotide sequence ID" value="NC_011087.1"/>
</dbReference>
<reference evidence="7" key="2">
    <citation type="journal article" date="2008" name="Curr. Biol.">
        <title>Chromatophore genome sequence of Paulinella sheds light on acquisition of photosynthesis by eukaryotes.</title>
        <authorList>
            <person name="Nowack E.C.M."/>
            <person name="Melkonian M."/>
            <person name="Gloeckner G."/>
        </authorList>
    </citation>
    <scope>NUCLEOTIDE SEQUENCE [LARGE SCALE GENOMIC DNA]</scope>
</reference>
<protein>
    <recommendedName>
        <fullName evidence="8">TIGR00297 family protein</fullName>
    </recommendedName>
</protein>
<keyword evidence="7" id="KW-0934">Plastid</keyword>
<dbReference type="PANTHER" id="PTHR13353:SF5">
    <property type="entry name" value="TRANSMEMBRANE PROTEIN 19"/>
    <property type="match status" value="1"/>
</dbReference>
<evidence type="ECO:0008006" key="8">
    <source>
        <dbReference type="Google" id="ProtNLM"/>
    </source>
</evidence>
<dbReference type="GeneID" id="6481198"/>
<sequence>MLNIGLCAVIIVWLDKWAWALVLNGTLVILLNCIPLLTSLGWFHSGILGSLLWGAVGWRGWLPVTLYLILGSIVTKIGYRYKKRIGIAEAREGRRGAENVWGSAAIGALIIIICMFSNAPINLLLIAFSASFASKLADTFGSEIGKRWASKTVLITSFQTASPGTEGAISLEGTAASLIGSTMMTLIMSASGLISGGTVSVWVAFSGMIATLLESLIGATLQRRLVWLNNELVNGLQTLLAALFAIIGALIFNLI</sequence>
<accession>B1X5M9</accession>
<dbReference type="PANTHER" id="PTHR13353">
    <property type="entry name" value="TRANSMEMBRANE PROTEIN 19"/>
    <property type="match status" value="1"/>
</dbReference>
<feature type="transmembrane region" description="Helical" evidence="6">
    <location>
        <begin position="201"/>
        <end position="221"/>
    </location>
</feature>
<comment type="subcellular location">
    <subcellularLocation>
        <location evidence="1">Membrane</location>
        <topology evidence="1">Multi-pass membrane protein</topology>
    </subcellularLocation>
</comment>
<feature type="transmembrane region" description="Helical" evidence="6">
    <location>
        <begin position="175"/>
        <end position="194"/>
    </location>
</feature>
<gene>
    <name evidence="7" type="ordered locus">PCC_0838</name>
</gene>
<feature type="transmembrane region" description="Helical" evidence="6">
    <location>
        <begin position="100"/>
        <end position="128"/>
    </location>
</feature>
<dbReference type="InterPro" id="IPR002794">
    <property type="entry name" value="DUF92_TMEM19"/>
</dbReference>
<dbReference type="GO" id="GO:0016020">
    <property type="term" value="C:membrane"/>
    <property type="evidence" value="ECO:0007669"/>
    <property type="project" value="UniProtKB-SubCell"/>
</dbReference>
<keyword evidence="3 6" id="KW-0812">Transmembrane</keyword>
<dbReference type="Pfam" id="PF01940">
    <property type="entry name" value="DUF92"/>
    <property type="match status" value="1"/>
</dbReference>
<reference evidence="7" key="1">
    <citation type="submission" date="2007-08" db="EMBL/GenBank/DDBJ databases">
        <authorList>
            <person name="Gloeckner G."/>
            <person name="Nowack E."/>
            <person name="Melkonian M."/>
        </authorList>
    </citation>
    <scope>NUCLEOTIDE SEQUENCE</scope>
</reference>
<evidence type="ECO:0000256" key="5">
    <source>
        <dbReference type="ARBA" id="ARBA00023136"/>
    </source>
</evidence>
<evidence type="ECO:0000313" key="7">
    <source>
        <dbReference type="EMBL" id="ACB43248.1"/>
    </source>
</evidence>
<comment type="similarity">
    <text evidence="2">Belongs to the TMEM19 family.</text>
</comment>
<name>B1X5M9_PAUCH</name>